<gene>
    <name evidence="1" type="ORF">QLS97_11210</name>
</gene>
<evidence type="ECO:0000313" key="1">
    <source>
        <dbReference type="EMBL" id="MDI5950216.1"/>
    </source>
</evidence>
<dbReference type="RefSeq" id="WP_282716737.1">
    <property type="nucleotide sequence ID" value="NZ_JASCRX010000010.1"/>
</dbReference>
<comment type="caution">
    <text evidence="1">The sequence shown here is derived from an EMBL/GenBank/DDBJ whole genome shotgun (WGS) entry which is preliminary data.</text>
</comment>
<accession>A0AAW6TKU3</accession>
<name>A0AAW6TKU3_9FLAO</name>
<protein>
    <recommendedName>
        <fullName evidence="3">DUF4294 domain-containing protein</fullName>
    </recommendedName>
</protein>
<dbReference type="AlphaFoldDB" id="A0AAW6TKU3"/>
<dbReference type="Proteomes" id="UP001228643">
    <property type="component" value="Unassembled WGS sequence"/>
</dbReference>
<sequence>MLYVSLVNNKTATIKNRFYIFFLFVIFTNCKDKTTETKENIEIPQLNIPDTKYDKKAVDYYRNEIESAVSLLVSQKQIINLELNKNERAVIIAIAFPEVLRYNSFSDLIETSSNRILYINGGKIASDFSIGYFQMKPSFVEDLEKFVANSENLEKYNSIVIQYKDEKKTRKERINRLENLQWQLRYLKVFWQVLDDKYKNIVFKNRDEKIRFYATAYNYGFLQSEKAIIKYQTIKVFPYGKNSKKKKLAFADFSIDFINTYLTLFNQ</sequence>
<evidence type="ECO:0000313" key="2">
    <source>
        <dbReference type="Proteomes" id="UP001228643"/>
    </source>
</evidence>
<keyword evidence="2" id="KW-1185">Reference proteome</keyword>
<organism evidence="1 2">
    <name type="scientific">Flavobacterium yafengii</name>
    <dbReference type="NCBI Taxonomy" id="3041253"/>
    <lineage>
        <taxon>Bacteria</taxon>
        <taxon>Pseudomonadati</taxon>
        <taxon>Bacteroidota</taxon>
        <taxon>Flavobacteriia</taxon>
        <taxon>Flavobacteriales</taxon>
        <taxon>Flavobacteriaceae</taxon>
        <taxon>Flavobacterium</taxon>
    </lineage>
</organism>
<reference evidence="1 2" key="1">
    <citation type="submission" date="2023-04" db="EMBL/GenBank/DDBJ databases">
        <title>Two novel species of Flavobacterium.</title>
        <authorList>
            <person name="Liu Q."/>
            <person name="Xin Y.-H."/>
        </authorList>
    </citation>
    <scope>NUCLEOTIDE SEQUENCE [LARGE SCALE GENOMIC DNA]</scope>
    <source>
        <strain evidence="1 2">LB2P87</strain>
    </source>
</reference>
<evidence type="ECO:0008006" key="3">
    <source>
        <dbReference type="Google" id="ProtNLM"/>
    </source>
</evidence>
<dbReference type="EMBL" id="JASCRY010000003">
    <property type="protein sequence ID" value="MDI5950216.1"/>
    <property type="molecule type" value="Genomic_DNA"/>
</dbReference>
<proteinExistence type="predicted"/>